<accession>A0A9P4YH45</accession>
<keyword evidence="2" id="KW-0812">Transmembrane</keyword>
<name>A0A9P4YH45_9EURO</name>
<evidence type="ECO:0000256" key="2">
    <source>
        <dbReference type="SAM" id="Phobius"/>
    </source>
</evidence>
<keyword evidence="2" id="KW-1133">Transmembrane helix</keyword>
<feature type="transmembrane region" description="Helical" evidence="2">
    <location>
        <begin position="21"/>
        <end position="44"/>
    </location>
</feature>
<comment type="caution">
    <text evidence="3">The sequence shown here is derived from an EMBL/GenBank/DDBJ whole genome shotgun (WGS) entry which is preliminary data.</text>
</comment>
<organism evidence="3 4">
    <name type="scientific">Trichophyton interdigitale</name>
    <dbReference type="NCBI Taxonomy" id="101480"/>
    <lineage>
        <taxon>Eukaryota</taxon>
        <taxon>Fungi</taxon>
        <taxon>Dikarya</taxon>
        <taxon>Ascomycota</taxon>
        <taxon>Pezizomycotina</taxon>
        <taxon>Eurotiomycetes</taxon>
        <taxon>Eurotiomycetidae</taxon>
        <taxon>Onygenales</taxon>
        <taxon>Arthrodermataceae</taxon>
        <taxon>Trichophyton</taxon>
    </lineage>
</organism>
<feature type="region of interest" description="Disordered" evidence="1">
    <location>
        <begin position="69"/>
        <end position="94"/>
    </location>
</feature>
<sequence>MESRDIWEKKNRQRQRCHIALNKLFSHFLVFGEYYVVGCGAVWYGEKRGLRSAGGLPCHPLLSPERASLGQSGLSTGGLAKDGRAASADDDGLGMREDGGDCEAAGALDVHEEGSGSRHKGLAMRRCNGDADSTYLELVLASLRLGLGVKKIDRENLFIDIRKKDNHLENTKKTQKMNKTWEIDPRDIGRDELGQTVKVVKMFVACFSLVCWSLTLGFAGCQQTLKGHGYIRAAFYPFCSGITTRSKATYMA</sequence>
<evidence type="ECO:0000313" key="3">
    <source>
        <dbReference type="EMBL" id="KAF3896300.1"/>
    </source>
</evidence>
<evidence type="ECO:0000313" key="4">
    <source>
        <dbReference type="Proteomes" id="UP000749309"/>
    </source>
</evidence>
<protein>
    <submittedName>
        <fullName evidence="3">Uncharacterized protein</fullName>
    </submittedName>
</protein>
<dbReference type="Proteomes" id="UP000749309">
    <property type="component" value="Unassembled WGS sequence"/>
</dbReference>
<reference evidence="3" key="1">
    <citation type="submission" date="2020-03" db="EMBL/GenBank/DDBJ databases">
        <title>Whole Genome Sequence of Trichophyton interdigitale from India.</title>
        <authorList>
            <person name="Kumar P."/>
        </authorList>
    </citation>
    <scope>NUCLEOTIDE SEQUENCE</scope>
    <source>
        <strain evidence="3">UCMS-IGIB-CI14</strain>
    </source>
</reference>
<dbReference type="AlphaFoldDB" id="A0A9P4YH45"/>
<feature type="compositionally biased region" description="Low complexity" evidence="1">
    <location>
        <begin position="69"/>
        <end position="79"/>
    </location>
</feature>
<keyword evidence="2" id="KW-0472">Membrane</keyword>
<evidence type="ECO:0000256" key="1">
    <source>
        <dbReference type="SAM" id="MobiDB-lite"/>
    </source>
</evidence>
<proteinExistence type="predicted"/>
<dbReference type="EMBL" id="JAAQVJ010000074">
    <property type="protein sequence ID" value="KAF3896300.1"/>
    <property type="molecule type" value="Genomic_DNA"/>
</dbReference>
<gene>
    <name evidence="3" type="ORF">GY632_2894</name>
</gene>